<dbReference type="GO" id="GO:0006094">
    <property type="term" value="P:gluconeogenesis"/>
    <property type="evidence" value="ECO:0007669"/>
    <property type="project" value="UniProtKB-KW"/>
</dbReference>
<sequence>MLPAVRHLSIRRTPTWLHWRNPGKYTLSIRPSRDRQISSSSPLLSPLDAVLKRGREEGEDPNELDVHKISEKDNSLNRPKEEFEHAVISAFDLFSIGVGPSSSHTVGPMRAGKIFISDLEELGVLDQVKMVKIVLYGSLAATGKGYVARPIKLP</sequence>
<dbReference type="EMBL" id="JASBNA010000017">
    <property type="protein sequence ID" value="KAK7686441.1"/>
    <property type="molecule type" value="Genomic_DNA"/>
</dbReference>
<dbReference type="InterPro" id="IPR029009">
    <property type="entry name" value="ASB_dom_sf"/>
</dbReference>
<comment type="caution">
    <text evidence="9">The sequence shown here is derived from an EMBL/GenBank/DDBJ whole genome shotgun (WGS) entry which is preliminary data.</text>
</comment>
<organism evidence="9 10">
    <name type="scientific">Cerrena zonata</name>
    <dbReference type="NCBI Taxonomy" id="2478898"/>
    <lineage>
        <taxon>Eukaryota</taxon>
        <taxon>Fungi</taxon>
        <taxon>Dikarya</taxon>
        <taxon>Basidiomycota</taxon>
        <taxon>Agaricomycotina</taxon>
        <taxon>Agaricomycetes</taxon>
        <taxon>Polyporales</taxon>
        <taxon>Cerrenaceae</taxon>
        <taxon>Cerrena</taxon>
    </lineage>
</organism>
<dbReference type="InterPro" id="IPR051318">
    <property type="entry name" value="Fe-S_L-Ser"/>
</dbReference>
<evidence type="ECO:0000256" key="2">
    <source>
        <dbReference type="ARBA" id="ARBA00022432"/>
    </source>
</evidence>
<evidence type="ECO:0000256" key="7">
    <source>
        <dbReference type="ARBA" id="ARBA00023239"/>
    </source>
</evidence>
<keyword evidence="4" id="KW-0479">Metal-binding</keyword>
<keyword evidence="3" id="KW-0004">4Fe-4S</keyword>
<dbReference type="InterPro" id="IPR005131">
    <property type="entry name" value="Ser_deHydtase_bsu"/>
</dbReference>
<dbReference type="Proteomes" id="UP001385951">
    <property type="component" value="Unassembled WGS sequence"/>
</dbReference>
<evidence type="ECO:0000256" key="3">
    <source>
        <dbReference type="ARBA" id="ARBA00022485"/>
    </source>
</evidence>
<dbReference type="AlphaFoldDB" id="A0AAW0G0A5"/>
<dbReference type="PANTHER" id="PTHR30182:SF1">
    <property type="entry name" value="L-SERINE DEHYDRATASE 1"/>
    <property type="match status" value="1"/>
</dbReference>
<name>A0AAW0G0A5_9APHY</name>
<proteinExistence type="predicted"/>
<dbReference type="GO" id="GO:0003941">
    <property type="term" value="F:L-serine ammonia-lyase activity"/>
    <property type="evidence" value="ECO:0007669"/>
    <property type="project" value="InterPro"/>
</dbReference>
<keyword evidence="5" id="KW-0408">Iron</keyword>
<evidence type="ECO:0000256" key="1">
    <source>
        <dbReference type="ARBA" id="ARBA00001966"/>
    </source>
</evidence>
<gene>
    <name evidence="9" type="ORF">QCA50_010665</name>
</gene>
<keyword evidence="7" id="KW-0456">Lyase</keyword>
<dbReference type="Gene3D" id="3.30.1330.90">
    <property type="entry name" value="D-3-phosphoglycerate dehydrogenase, domain 3"/>
    <property type="match status" value="1"/>
</dbReference>
<keyword evidence="2" id="KW-0312">Gluconeogenesis</keyword>
<evidence type="ECO:0000256" key="4">
    <source>
        <dbReference type="ARBA" id="ARBA00022723"/>
    </source>
</evidence>
<comment type="cofactor">
    <cofactor evidence="1">
        <name>[4Fe-4S] cluster</name>
        <dbReference type="ChEBI" id="CHEBI:49883"/>
    </cofactor>
</comment>
<evidence type="ECO:0000313" key="10">
    <source>
        <dbReference type="Proteomes" id="UP001385951"/>
    </source>
</evidence>
<dbReference type="SUPFAM" id="SSF143548">
    <property type="entry name" value="Serine metabolism enzymes domain"/>
    <property type="match status" value="1"/>
</dbReference>
<dbReference type="PANTHER" id="PTHR30182">
    <property type="entry name" value="L-SERINE DEHYDRATASE"/>
    <property type="match status" value="1"/>
</dbReference>
<dbReference type="GO" id="GO:0046872">
    <property type="term" value="F:metal ion binding"/>
    <property type="evidence" value="ECO:0007669"/>
    <property type="project" value="UniProtKB-KW"/>
</dbReference>
<protein>
    <recommendedName>
        <fullName evidence="8">Serine dehydratase beta chain domain-containing protein</fullName>
    </recommendedName>
</protein>
<reference evidence="9 10" key="1">
    <citation type="submission" date="2022-09" db="EMBL/GenBank/DDBJ databases">
        <authorList>
            <person name="Palmer J.M."/>
        </authorList>
    </citation>
    <scope>NUCLEOTIDE SEQUENCE [LARGE SCALE GENOMIC DNA]</scope>
    <source>
        <strain evidence="9 10">DSM 7382</strain>
    </source>
</reference>
<evidence type="ECO:0000259" key="8">
    <source>
        <dbReference type="Pfam" id="PF03315"/>
    </source>
</evidence>
<evidence type="ECO:0000313" key="9">
    <source>
        <dbReference type="EMBL" id="KAK7686441.1"/>
    </source>
</evidence>
<keyword evidence="6" id="KW-0411">Iron-sulfur</keyword>
<keyword evidence="10" id="KW-1185">Reference proteome</keyword>
<feature type="domain" description="Serine dehydratase beta chain" evidence="8">
    <location>
        <begin position="89"/>
        <end position="147"/>
    </location>
</feature>
<accession>A0AAW0G0A5</accession>
<evidence type="ECO:0000256" key="5">
    <source>
        <dbReference type="ARBA" id="ARBA00023004"/>
    </source>
</evidence>
<dbReference type="GO" id="GO:0051539">
    <property type="term" value="F:4 iron, 4 sulfur cluster binding"/>
    <property type="evidence" value="ECO:0007669"/>
    <property type="project" value="UniProtKB-KW"/>
</dbReference>
<dbReference type="Pfam" id="PF03315">
    <property type="entry name" value="SDH_beta"/>
    <property type="match status" value="1"/>
</dbReference>
<evidence type="ECO:0000256" key="6">
    <source>
        <dbReference type="ARBA" id="ARBA00023014"/>
    </source>
</evidence>